<proteinExistence type="predicted"/>
<reference evidence="3" key="1">
    <citation type="submission" date="2025-08" db="UniProtKB">
        <authorList>
            <consortium name="RefSeq"/>
        </authorList>
    </citation>
    <scope>IDENTIFICATION</scope>
    <source>
        <tissue evidence="3">Entire body</tissue>
    </source>
</reference>
<accession>A0A1W4WEF0</accession>
<gene>
    <name evidence="3" type="primary">LOC108735025</name>
</gene>
<keyword evidence="2" id="KW-1185">Reference proteome</keyword>
<dbReference type="KEGG" id="apln:108735025"/>
<dbReference type="InParanoid" id="A0A1W4WEF0"/>
<evidence type="ECO:0000313" key="3">
    <source>
        <dbReference type="RefSeq" id="XP_018322314.1"/>
    </source>
</evidence>
<evidence type="ECO:0000256" key="1">
    <source>
        <dbReference type="SAM" id="Coils"/>
    </source>
</evidence>
<dbReference type="Proteomes" id="UP000192223">
    <property type="component" value="Unplaced"/>
</dbReference>
<feature type="coiled-coil region" evidence="1">
    <location>
        <begin position="5"/>
        <end position="41"/>
    </location>
</feature>
<dbReference type="AlphaFoldDB" id="A0A1W4WEF0"/>
<dbReference type="GeneID" id="108735025"/>
<sequence length="198" mass="22713">MNLRMYKLQKKLLQLENDFDNLNAENERKHLLENLRELRQIKRTITDCVSEISSSEKVNLISKLAESNITADQGMPYIALNKQCACKLQNLKSLIFAEFNKTDSCKKQEYIDMLLDKHQNEYLMDFLRDLEESKFFLNNFASNLSLFLEVAKDNLNVDDVNNPNNTILSSCSSITVDFENCKNNPNIAASSPVNSDST</sequence>
<evidence type="ECO:0000313" key="2">
    <source>
        <dbReference type="Proteomes" id="UP000192223"/>
    </source>
</evidence>
<dbReference type="RefSeq" id="XP_018322314.1">
    <property type="nucleotide sequence ID" value="XM_018466812.2"/>
</dbReference>
<keyword evidence="1" id="KW-0175">Coiled coil</keyword>
<protein>
    <submittedName>
        <fullName evidence="3">Uncharacterized protein LOC108735025 isoform X1</fullName>
    </submittedName>
</protein>
<name>A0A1W4WEF0_AGRPL</name>
<organism evidence="2 3">
    <name type="scientific">Agrilus planipennis</name>
    <name type="common">Emerald ash borer</name>
    <name type="synonym">Agrilus marcopoli</name>
    <dbReference type="NCBI Taxonomy" id="224129"/>
    <lineage>
        <taxon>Eukaryota</taxon>
        <taxon>Metazoa</taxon>
        <taxon>Ecdysozoa</taxon>
        <taxon>Arthropoda</taxon>
        <taxon>Hexapoda</taxon>
        <taxon>Insecta</taxon>
        <taxon>Pterygota</taxon>
        <taxon>Neoptera</taxon>
        <taxon>Endopterygota</taxon>
        <taxon>Coleoptera</taxon>
        <taxon>Polyphaga</taxon>
        <taxon>Elateriformia</taxon>
        <taxon>Buprestoidea</taxon>
        <taxon>Buprestidae</taxon>
        <taxon>Agrilinae</taxon>
        <taxon>Agrilus</taxon>
    </lineage>
</organism>